<reference evidence="2 3" key="1">
    <citation type="submission" date="2017-02" db="EMBL/GenBank/DDBJ databases">
        <title>Complete genome sequences of Mycobacterium kansasii strains isolated from rhesus macaques.</title>
        <authorList>
            <person name="Panda A."/>
            <person name="Nagaraj S."/>
            <person name="Zhao X."/>
            <person name="Tettelin H."/>
            <person name="Detolla L.J."/>
        </authorList>
    </citation>
    <scope>NUCLEOTIDE SEQUENCE [LARGE SCALE GENOMIC DNA]</scope>
    <source>
        <strain evidence="2 3">11-3813</strain>
    </source>
</reference>
<name>A0A1V3X686_MYCKA</name>
<gene>
    <name evidence="2" type="ORF">BZL30_4794</name>
</gene>
<sequence>MPNAVGWHRPEYMTSKDPQQPKRPDSRAFGPVIDRLGPRLRAEFEQLHRSERAILAALAKPEVARQFATDPLATLTALKIDVPPIIKQRLKAASLTGDAPDLHRPRAFRLPNGQVITANVNIRFTG</sequence>
<evidence type="ECO:0000256" key="1">
    <source>
        <dbReference type="SAM" id="MobiDB-lite"/>
    </source>
</evidence>
<feature type="region of interest" description="Disordered" evidence="1">
    <location>
        <begin position="1"/>
        <end position="32"/>
    </location>
</feature>
<protein>
    <submittedName>
        <fullName evidence="2">Uncharacterized protein</fullName>
    </submittedName>
</protein>
<evidence type="ECO:0000313" key="2">
    <source>
        <dbReference type="EMBL" id="OOK73981.1"/>
    </source>
</evidence>
<evidence type="ECO:0000313" key="3">
    <source>
        <dbReference type="Proteomes" id="UP000189229"/>
    </source>
</evidence>
<dbReference type="Proteomes" id="UP000189229">
    <property type="component" value="Unassembled WGS sequence"/>
</dbReference>
<dbReference type="EMBL" id="MVBM01000004">
    <property type="protein sequence ID" value="OOK73981.1"/>
    <property type="molecule type" value="Genomic_DNA"/>
</dbReference>
<organism evidence="2 3">
    <name type="scientific">Mycobacterium kansasii</name>
    <dbReference type="NCBI Taxonomy" id="1768"/>
    <lineage>
        <taxon>Bacteria</taxon>
        <taxon>Bacillati</taxon>
        <taxon>Actinomycetota</taxon>
        <taxon>Actinomycetes</taxon>
        <taxon>Mycobacteriales</taxon>
        <taxon>Mycobacteriaceae</taxon>
        <taxon>Mycobacterium</taxon>
    </lineage>
</organism>
<accession>A0A1V3X686</accession>
<dbReference type="AlphaFoldDB" id="A0A1V3X686"/>
<comment type="caution">
    <text evidence="2">The sequence shown here is derived from an EMBL/GenBank/DDBJ whole genome shotgun (WGS) entry which is preliminary data.</text>
</comment>
<proteinExistence type="predicted"/>